<dbReference type="Proteomes" id="UP001207468">
    <property type="component" value="Unassembled WGS sequence"/>
</dbReference>
<sequence>MSVLPRFLVPLAIFLSLLPSVMAQGSNCQSHEFWYDKTACCVPKHVPQSPSRPPPGKSCPTSDTETWYWSDNKSCCLPNAPPPPSKPTPTCQNGHSWNVNEGCCSAPPPSGPQSCSNDQFWYQPKNTCLPKGGPPNRPQPPVGRQCPQVGWYWDVGSKCCLPYHRNQPPPQCPSGWEWNSSSHHNHCQLIPTPPSPQPLKPSYYRHMQRRQKLRVDTLCPNEMTACPIYGIHGPSDYECIDPMHELQSCGGCSSTGTGQDCTAIRGAWNVGCEAGHCAVYNCMRGYKLARNGSACIPL</sequence>
<keyword evidence="2" id="KW-1185">Reference proteome</keyword>
<organism evidence="1 2">
    <name type="scientific">Russula earlei</name>
    <dbReference type="NCBI Taxonomy" id="71964"/>
    <lineage>
        <taxon>Eukaryota</taxon>
        <taxon>Fungi</taxon>
        <taxon>Dikarya</taxon>
        <taxon>Basidiomycota</taxon>
        <taxon>Agaricomycotina</taxon>
        <taxon>Agaricomycetes</taxon>
        <taxon>Russulales</taxon>
        <taxon>Russulaceae</taxon>
        <taxon>Russula</taxon>
    </lineage>
</organism>
<dbReference type="EMBL" id="JAGFNK010000217">
    <property type="protein sequence ID" value="KAI9457715.1"/>
    <property type="molecule type" value="Genomic_DNA"/>
</dbReference>
<evidence type="ECO:0000313" key="1">
    <source>
        <dbReference type="EMBL" id="KAI9457715.1"/>
    </source>
</evidence>
<accession>A0ACC0U1X8</accession>
<reference evidence="1" key="1">
    <citation type="submission" date="2021-03" db="EMBL/GenBank/DDBJ databases">
        <title>Evolutionary priming and transition to the ectomycorrhizal habit in an iconic lineage of mushroom-forming fungi: is preadaptation a requirement?</title>
        <authorList>
            <consortium name="DOE Joint Genome Institute"/>
            <person name="Looney B.P."/>
            <person name="Miyauchi S."/>
            <person name="Morin E."/>
            <person name="Drula E."/>
            <person name="Courty P.E."/>
            <person name="Chicoki N."/>
            <person name="Fauchery L."/>
            <person name="Kohler A."/>
            <person name="Kuo A."/>
            <person name="LaButti K."/>
            <person name="Pangilinan J."/>
            <person name="Lipzen A."/>
            <person name="Riley R."/>
            <person name="Andreopoulos W."/>
            <person name="He G."/>
            <person name="Johnson J."/>
            <person name="Barry K.W."/>
            <person name="Grigoriev I.V."/>
            <person name="Nagy L."/>
            <person name="Hibbett D."/>
            <person name="Henrissat B."/>
            <person name="Matheny P.B."/>
            <person name="Labbe J."/>
            <person name="Martin A.F."/>
        </authorList>
    </citation>
    <scope>NUCLEOTIDE SEQUENCE</scope>
    <source>
        <strain evidence="1">BPL698</strain>
    </source>
</reference>
<comment type="caution">
    <text evidence="1">The sequence shown here is derived from an EMBL/GenBank/DDBJ whole genome shotgun (WGS) entry which is preliminary data.</text>
</comment>
<name>A0ACC0U1X8_9AGAM</name>
<gene>
    <name evidence="1" type="ORF">F5148DRAFT_984014</name>
</gene>
<evidence type="ECO:0000313" key="2">
    <source>
        <dbReference type="Proteomes" id="UP001207468"/>
    </source>
</evidence>
<protein>
    <submittedName>
        <fullName evidence="1">Uncharacterized protein</fullName>
    </submittedName>
</protein>
<proteinExistence type="predicted"/>